<evidence type="ECO:0000256" key="2">
    <source>
        <dbReference type="SAM" id="MobiDB-lite"/>
    </source>
</evidence>
<dbReference type="SUPFAM" id="SSF69318">
    <property type="entry name" value="Integrin alpha N-terminal domain"/>
    <property type="match status" value="1"/>
</dbReference>
<dbReference type="EMBL" id="CAJNRE010012091">
    <property type="protein sequence ID" value="CAF2107222.1"/>
    <property type="molecule type" value="Genomic_DNA"/>
</dbReference>
<reference evidence="3" key="1">
    <citation type="submission" date="2021-02" db="EMBL/GenBank/DDBJ databases">
        <authorList>
            <person name="Nowell W R."/>
        </authorList>
    </citation>
    <scope>NUCLEOTIDE SEQUENCE</scope>
</reference>
<protein>
    <submittedName>
        <fullName evidence="3">Uncharacterized protein</fullName>
    </submittedName>
</protein>
<dbReference type="InterPro" id="IPR013517">
    <property type="entry name" value="FG-GAP"/>
</dbReference>
<dbReference type="Proteomes" id="UP000663824">
    <property type="component" value="Unassembled WGS sequence"/>
</dbReference>
<evidence type="ECO:0000313" key="3">
    <source>
        <dbReference type="EMBL" id="CAF2107222.1"/>
    </source>
</evidence>
<comment type="caution">
    <text evidence="3">The sequence shown here is derived from an EMBL/GenBank/DDBJ whole genome shotgun (WGS) entry which is preliminary data.</text>
</comment>
<dbReference type="Pfam" id="PF13517">
    <property type="entry name" value="FG-GAP_3"/>
    <property type="match status" value="1"/>
</dbReference>
<keyword evidence="1" id="KW-0732">Signal</keyword>
<evidence type="ECO:0000313" key="4">
    <source>
        <dbReference type="Proteomes" id="UP000663824"/>
    </source>
</evidence>
<gene>
    <name evidence="3" type="ORF">MBJ925_LOCUS23502</name>
</gene>
<sequence>MALDCVNNNSIVVEYSSDEEHSNGEHEQYKNETPTQSDPANVVTLTENVINKSKAASESLHKPVRSSHRGATALCAFCLFTSMAIIIAQESRLKFKETPNKPIEYNHGPRSVAVGDFNSDTWLDMVVANHIVNTIAIYFEHKGAIFSNPIQYPTGDGSTPYMVAIGDFNMDNLLDIAVAKSKKKEICHWQASFPLRDKLH</sequence>
<dbReference type="AlphaFoldDB" id="A0A816U3U3"/>
<evidence type="ECO:0000256" key="1">
    <source>
        <dbReference type="ARBA" id="ARBA00022729"/>
    </source>
</evidence>
<organism evidence="3 4">
    <name type="scientific">Rotaria magnacalcarata</name>
    <dbReference type="NCBI Taxonomy" id="392030"/>
    <lineage>
        <taxon>Eukaryota</taxon>
        <taxon>Metazoa</taxon>
        <taxon>Spiralia</taxon>
        <taxon>Gnathifera</taxon>
        <taxon>Rotifera</taxon>
        <taxon>Eurotatoria</taxon>
        <taxon>Bdelloidea</taxon>
        <taxon>Philodinida</taxon>
        <taxon>Philodinidae</taxon>
        <taxon>Rotaria</taxon>
    </lineage>
</organism>
<proteinExistence type="predicted"/>
<dbReference type="Gene3D" id="2.130.10.130">
    <property type="entry name" value="Integrin alpha, N-terminal"/>
    <property type="match status" value="1"/>
</dbReference>
<feature type="region of interest" description="Disordered" evidence="2">
    <location>
        <begin position="14"/>
        <end position="39"/>
    </location>
</feature>
<name>A0A816U3U3_9BILA</name>
<dbReference type="InterPro" id="IPR028994">
    <property type="entry name" value="Integrin_alpha_N"/>
</dbReference>
<feature type="compositionally biased region" description="Basic and acidic residues" evidence="2">
    <location>
        <begin position="18"/>
        <end position="30"/>
    </location>
</feature>
<accession>A0A816U3U3</accession>